<evidence type="ECO:0000313" key="1">
    <source>
        <dbReference type="EMBL" id="CAC5387774.1"/>
    </source>
</evidence>
<evidence type="ECO:0000313" key="2">
    <source>
        <dbReference type="Proteomes" id="UP000507470"/>
    </source>
</evidence>
<proteinExistence type="predicted"/>
<gene>
    <name evidence="1" type="ORF">MCOR_23066</name>
</gene>
<dbReference type="Proteomes" id="UP000507470">
    <property type="component" value="Unassembled WGS sequence"/>
</dbReference>
<organism evidence="1 2">
    <name type="scientific">Mytilus coruscus</name>
    <name type="common">Sea mussel</name>
    <dbReference type="NCBI Taxonomy" id="42192"/>
    <lineage>
        <taxon>Eukaryota</taxon>
        <taxon>Metazoa</taxon>
        <taxon>Spiralia</taxon>
        <taxon>Lophotrochozoa</taxon>
        <taxon>Mollusca</taxon>
        <taxon>Bivalvia</taxon>
        <taxon>Autobranchia</taxon>
        <taxon>Pteriomorphia</taxon>
        <taxon>Mytilida</taxon>
        <taxon>Mytiloidea</taxon>
        <taxon>Mytilidae</taxon>
        <taxon>Mytilinae</taxon>
        <taxon>Mytilus</taxon>
    </lineage>
</organism>
<reference evidence="1 2" key="1">
    <citation type="submission" date="2020-06" db="EMBL/GenBank/DDBJ databases">
        <authorList>
            <person name="Li R."/>
            <person name="Bekaert M."/>
        </authorList>
    </citation>
    <scope>NUCLEOTIDE SEQUENCE [LARGE SCALE GENOMIC DNA]</scope>
    <source>
        <strain evidence="2">wild</strain>
    </source>
</reference>
<dbReference type="AlphaFoldDB" id="A0A6J8BYA1"/>
<protein>
    <recommendedName>
        <fullName evidence="3">SGNH hydrolase-type esterase domain-containing protein</fullName>
    </recommendedName>
</protein>
<dbReference type="EMBL" id="CACVKT020004041">
    <property type="protein sequence ID" value="CAC5387774.1"/>
    <property type="molecule type" value="Genomic_DNA"/>
</dbReference>
<dbReference type="OrthoDB" id="6048568at2759"/>
<accession>A0A6J8BYA1</accession>
<dbReference type="SUPFAM" id="SSF52266">
    <property type="entry name" value="SGNH hydrolase"/>
    <property type="match status" value="1"/>
</dbReference>
<dbReference type="Gene3D" id="3.40.50.1110">
    <property type="entry name" value="SGNH hydrolase"/>
    <property type="match status" value="1"/>
</dbReference>
<sequence length="243" mass="28409">MSETKLVKFLQTARKPLSGTQQLTPAILSDSKGSYLRDQVVNKSDRNIIWWCRGGATIDDRYHWLKSNIVKQIEQLGNISVYIFLGTCDLTSKNKKGEIALTSQQEHFTDEIISKLCQFVTLFKKYPSSKLTILEIQVYSITEWNRYKEHTNPETFKDQDNQLQKQIETINEWIHTTNQELGSRSPLFNHHLRARKQQARGKHKPCKKYYNVKLYKDGIHPKQLLAKAWLAEIVEQVQKNCWA</sequence>
<keyword evidence="2" id="KW-1185">Reference proteome</keyword>
<evidence type="ECO:0008006" key="3">
    <source>
        <dbReference type="Google" id="ProtNLM"/>
    </source>
</evidence>
<name>A0A6J8BYA1_MYTCO</name>
<dbReference type="InterPro" id="IPR036514">
    <property type="entry name" value="SGNH_hydro_sf"/>
</dbReference>